<evidence type="ECO:0000313" key="2">
    <source>
        <dbReference type="EMBL" id="KRM17576.1"/>
    </source>
</evidence>
<evidence type="ECO:0000256" key="1">
    <source>
        <dbReference type="SAM" id="Phobius"/>
    </source>
</evidence>
<comment type="caution">
    <text evidence="2">The sequence shown here is derived from an EMBL/GenBank/DDBJ whole genome shotgun (WGS) entry which is preliminary data.</text>
</comment>
<reference evidence="2 3" key="1">
    <citation type="journal article" date="2015" name="Genome Announc.">
        <title>Expanding the biotechnology potential of lactobacilli through comparative genomics of 213 strains and associated genera.</title>
        <authorList>
            <person name="Sun Z."/>
            <person name="Harris H.M."/>
            <person name="McCann A."/>
            <person name="Guo C."/>
            <person name="Argimon S."/>
            <person name="Zhang W."/>
            <person name="Yang X."/>
            <person name="Jeffery I.B."/>
            <person name="Cooney J.C."/>
            <person name="Kagawa T.F."/>
            <person name="Liu W."/>
            <person name="Song Y."/>
            <person name="Salvetti E."/>
            <person name="Wrobel A."/>
            <person name="Rasinkangas P."/>
            <person name="Parkhill J."/>
            <person name="Rea M.C."/>
            <person name="O'Sullivan O."/>
            <person name="Ritari J."/>
            <person name="Douillard F.P."/>
            <person name="Paul Ross R."/>
            <person name="Yang R."/>
            <person name="Briner A.E."/>
            <person name="Felis G.E."/>
            <person name="de Vos W.M."/>
            <person name="Barrangou R."/>
            <person name="Klaenhammer T.R."/>
            <person name="Caufield P.W."/>
            <person name="Cui Y."/>
            <person name="Zhang H."/>
            <person name="O'Toole P.W."/>
        </authorList>
    </citation>
    <scope>NUCLEOTIDE SEQUENCE [LARGE SCALE GENOMIC DNA]</scope>
    <source>
        <strain evidence="2 3">DSM 16982</strain>
    </source>
</reference>
<dbReference type="RefSeq" id="WP_057891640.1">
    <property type="nucleotide sequence ID" value="NZ_AZFV01000008.1"/>
</dbReference>
<proteinExistence type="predicted"/>
<name>A0A0R1WI78_9LACO</name>
<gene>
    <name evidence="2" type="ORF">FD31_GL002561</name>
</gene>
<dbReference type="STRING" id="1423774.FD31_GL002561"/>
<feature type="transmembrane region" description="Helical" evidence="1">
    <location>
        <begin position="36"/>
        <end position="56"/>
    </location>
</feature>
<keyword evidence="1" id="KW-1133">Transmembrane helix</keyword>
<keyword evidence="1" id="KW-0472">Membrane</keyword>
<dbReference type="EMBL" id="AZFV01000008">
    <property type="protein sequence ID" value="KRM17576.1"/>
    <property type="molecule type" value="Genomic_DNA"/>
</dbReference>
<dbReference type="Proteomes" id="UP000051302">
    <property type="component" value="Unassembled WGS sequence"/>
</dbReference>
<accession>A0A0R1WI78</accession>
<protein>
    <submittedName>
        <fullName evidence="2">Uncharacterized protein</fullName>
    </submittedName>
</protein>
<sequence>MKEFTFGRKINYVPLVVSLAVGIIISVFFYTFAKEIGISILFGVLCFIVAVALYAVKLSDTYGYWKINQQQISYYDYKTMGRRIMAILLPLSSKQSIVSLQQVDTASLVIGKKMQVPANIKAAAASAYLVYFYPSAYYLGLKLEDSQEVDLDLSFDEMENQKIERMIQLLNSQLSNPVTLIEK</sequence>
<dbReference type="AlphaFoldDB" id="A0A0R1WI78"/>
<dbReference type="PATRIC" id="fig|1423774.3.peg.2660"/>
<feature type="transmembrane region" description="Helical" evidence="1">
    <location>
        <begin position="12"/>
        <end position="30"/>
    </location>
</feature>
<keyword evidence="1" id="KW-0812">Transmembrane</keyword>
<keyword evidence="3" id="KW-1185">Reference proteome</keyword>
<evidence type="ECO:0000313" key="3">
    <source>
        <dbReference type="Proteomes" id="UP000051302"/>
    </source>
</evidence>
<organism evidence="2 3">
    <name type="scientific">Companilactobacillus nantensis DSM 16982</name>
    <dbReference type="NCBI Taxonomy" id="1423774"/>
    <lineage>
        <taxon>Bacteria</taxon>
        <taxon>Bacillati</taxon>
        <taxon>Bacillota</taxon>
        <taxon>Bacilli</taxon>
        <taxon>Lactobacillales</taxon>
        <taxon>Lactobacillaceae</taxon>
        <taxon>Companilactobacillus</taxon>
    </lineage>
</organism>